<keyword evidence="1" id="KW-0472">Membrane</keyword>
<reference evidence="2 3" key="1">
    <citation type="journal article" date="2018" name="Nat. Biotechnol.">
        <title>A standardized bacterial taxonomy based on genome phylogeny substantially revises the tree of life.</title>
        <authorList>
            <person name="Parks D.H."/>
            <person name="Chuvochina M."/>
            <person name="Waite D.W."/>
            <person name="Rinke C."/>
            <person name="Skarshewski A."/>
            <person name="Chaumeil P.A."/>
            <person name="Hugenholtz P."/>
        </authorList>
    </citation>
    <scope>NUCLEOTIDE SEQUENCE [LARGE SCALE GENOMIC DNA]</scope>
    <source>
        <strain evidence="2">UBA11728</strain>
    </source>
</reference>
<gene>
    <name evidence="2" type="ORF">DHW61_13100</name>
</gene>
<feature type="transmembrane region" description="Helical" evidence="1">
    <location>
        <begin position="12"/>
        <end position="31"/>
    </location>
</feature>
<proteinExistence type="predicted"/>
<evidence type="ECO:0000313" key="2">
    <source>
        <dbReference type="EMBL" id="HCL03320.1"/>
    </source>
</evidence>
<dbReference type="EMBL" id="DPVV01000441">
    <property type="protein sequence ID" value="HCL03320.1"/>
    <property type="molecule type" value="Genomic_DNA"/>
</dbReference>
<organism evidence="2 3">
    <name type="scientific">Lachnoclostridium phytofermentans</name>
    <dbReference type="NCBI Taxonomy" id="66219"/>
    <lineage>
        <taxon>Bacteria</taxon>
        <taxon>Bacillati</taxon>
        <taxon>Bacillota</taxon>
        <taxon>Clostridia</taxon>
        <taxon>Lachnospirales</taxon>
        <taxon>Lachnospiraceae</taxon>
    </lineage>
</organism>
<sequence length="190" mass="21708">MIKKAFFTVEAAFVLPLVFYTILFLLNYSFYSHDRAKLQSLGEEVVLKAASYITYQVDMDLAVLRVEDYLSKGILYPIGIGREKDEVRVLGYVKETLTNGYWVCEIRDLQVQTTLSKVRITGKLEAVFPSAKLFGILKKDGFTVPFCFEETIFSREEKTRLLEVSINLGKKIKGVDKAVQKLKELVAKMK</sequence>
<protein>
    <submittedName>
        <fullName evidence="2">Uncharacterized protein</fullName>
    </submittedName>
</protein>
<dbReference type="Proteomes" id="UP000262969">
    <property type="component" value="Unassembled WGS sequence"/>
</dbReference>
<evidence type="ECO:0000256" key="1">
    <source>
        <dbReference type="SAM" id="Phobius"/>
    </source>
</evidence>
<accession>A0A3D2X852</accession>
<keyword evidence="1" id="KW-1133">Transmembrane helix</keyword>
<evidence type="ECO:0000313" key="3">
    <source>
        <dbReference type="Proteomes" id="UP000262969"/>
    </source>
</evidence>
<dbReference type="AlphaFoldDB" id="A0A3D2X852"/>
<name>A0A3D2X852_9FIRM</name>
<keyword evidence="1" id="KW-0812">Transmembrane</keyword>
<comment type="caution">
    <text evidence="2">The sequence shown here is derived from an EMBL/GenBank/DDBJ whole genome shotgun (WGS) entry which is preliminary data.</text>
</comment>